<dbReference type="AlphaFoldDB" id="A0A1X2GRI0"/>
<accession>A0A1X2GRI0</accession>
<gene>
    <name evidence="1" type="ORF">DM01DRAFT_1405187</name>
</gene>
<dbReference type="EMBL" id="MCGT01000005">
    <property type="protein sequence ID" value="ORX59685.1"/>
    <property type="molecule type" value="Genomic_DNA"/>
</dbReference>
<reference evidence="1 2" key="1">
    <citation type="submission" date="2016-07" db="EMBL/GenBank/DDBJ databases">
        <title>Pervasive Adenine N6-methylation of Active Genes in Fungi.</title>
        <authorList>
            <consortium name="DOE Joint Genome Institute"/>
            <person name="Mondo S.J."/>
            <person name="Dannebaum R.O."/>
            <person name="Kuo R.C."/>
            <person name="Labutti K."/>
            <person name="Haridas S."/>
            <person name="Kuo A."/>
            <person name="Salamov A."/>
            <person name="Ahrendt S.R."/>
            <person name="Lipzen A."/>
            <person name="Sullivan W."/>
            <person name="Andreopoulos W.B."/>
            <person name="Clum A."/>
            <person name="Lindquist E."/>
            <person name="Daum C."/>
            <person name="Ramamoorthy G.K."/>
            <person name="Gryganskyi A."/>
            <person name="Culley D."/>
            <person name="Magnuson J.K."/>
            <person name="James T.Y."/>
            <person name="O'Malley M.A."/>
            <person name="Stajich J.E."/>
            <person name="Spatafora J.W."/>
            <person name="Visel A."/>
            <person name="Grigoriev I.V."/>
        </authorList>
    </citation>
    <scope>NUCLEOTIDE SEQUENCE [LARGE SCALE GENOMIC DNA]</scope>
    <source>
        <strain evidence="1 2">NRRL 3301</strain>
    </source>
</reference>
<keyword evidence="2" id="KW-1185">Reference proteome</keyword>
<dbReference type="STRING" id="101127.A0A1X2GRI0"/>
<sequence length="340" mass="38941">MKYICHQARFDRKILLPDNDTCILPLVRDGNHTLFTDICQASRLATTAVYSTPQMATINRVPFSDLRSPVEKLYPFCGYSYLNHPSNRFGDHQQLVLGVFLENPLIKQRITQPAGPWNKSYDEPARVEENPCFKCAITAANRITFYPRNLFWMNSALTLEPFHQRSRTNRHMDKFIARFLPRKVAELVTQYLALIHHSGYLLVNDCPRQSLVNSFGTHLFVNQHGKATSGLRRVSPDIAFARRKLGQGQVASMSSTTQIMDLQPGHSTNSQVRSMESPTPIHQSYALILWDSLTMFPSHDIVCLMTIAIEESGLIQPLFPLPRLTRRQWINVFTAARRRE</sequence>
<comment type="caution">
    <text evidence="1">The sequence shown here is derived from an EMBL/GenBank/DDBJ whole genome shotgun (WGS) entry which is preliminary data.</text>
</comment>
<protein>
    <submittedName>
        <fullName evidence="1">Uncharacterized protein</fullName>
    </submittedName>
</protein>
<evidence type="ECO:0000313" key="1">
    <source>
        <dbReference type="EMBL" id="ORX59685.1"/>
    </source>
</evidence>
<organism evidence="1 2">
    <name type="scientific">Hesseltinella vesiculosa</name>
    <dbReference type="NCBI Taxonomy" id="101127"/>
    <lineage>
        <taxon>Eukaryota</taxon>
        <taxon>Fungi</taxon>
        <taxon>Fungi incertae sedis</taxon>
        <taxon>Mucoromycota</taxon>
        <taxon>Mucoromycotina</taxon>
        <taxon>Mucoromycetes</taxon>
        <taxon>Mucorales</taxon>
        <taxon>Cunninghamellaceae</taxon>
        <taxon>Hesseltinella</taxon>
    </lineage>
</organism>
<dbReference type="Proteomes" id="UP000242146">
    <property type="component" value="Unassembled WGS sequence"/>
</dbReference>
<evidence type="ECO:0000313" key="2">
    <source>
        <dbReference type="Proteomes" id="UP000242146"/>
    </source>
</evidence>
<name>A0A1X2GRI0_9FUNG</name>
<proteinExistence type="predicted"/>